<evidence type="ECO:0000313" key="3">
    <source>
        <dbReference type="Proteomes" id="UP000239209"/>
    </source>
</evidence>
<reference evidence="2 3" key="1">
    <citation type="submission" date="2018-03" db="EMBL/GenBank/DDBJ databases">
        <title>Genomic Encyclopedia of Archaeal and Bacterial Type Strains, Phase II (KMG-II): from individual species to whole genera.</title>
        <authorList>
            <person name="Goeker M."/>
        </authorList>
    </citation>
    <scope>NUCLEOTIDE SEQUENCE [LARGE SCALE GENOMIC DNA]</scope>
    <source>
        <strain evidence="2 3">DSM 45348</strain>
    </source>
</reference>
<keyword evidence="1" id="KW-0472">Membrane</keyword>
<feature type="transmembrane region" description="Helical" evidence="1">
    <location>
        <begin position="89"/>
        <end position="117"/>
    </location>
</feature>
<protein>
    <submittedName>
        <fullName evidence="2">Uncharacterized protein</fullName>
    </submittedName>
</protein>
<name>A0A2T0RIR4_9ACTN</name>
<proteinExistence type="predicted"/>
<dbReference type="AlphaFoldDB" id="A0A2T0RIR4"/>
<organism evidence="2 3">
    <name type="scientific">Pseudosporangium ferrugineum</name>
    <dbReference type="NCBI Taxonomy" id="439699"/>
    <lineage>
        <taxon>Bacteria</taxon>
        <taxon>Bacillati</taxon>
        <taxon>Actinomycetota</taxon>
        <taxon>Actinomycetes</taxon>
        <taxon>Micromonosporales</taxon>
        <taxon>Micromonosporaceae</taxon>
        <taxon>Pseudosporangium</taxon>
    </lineage>
</organism>
<dbReference type="EMBL" id="PVZG01000021">
    <property type="protein sequence ID" value="PRY21021.1"/>
    <property type="molecule type" value="Genomic_DNA"/>
</dbReference>
<evidence type="ECO:0000313" key="2">
    <source>
        <dbReference type="EMBL" id="PRY21021.1"/>
    </source>
</evidence>
<feature type="transmembrane region" description="Helical" evidence="1">
    <location>
        <begin position="7"/>
        <end position="26"/>
    </location>
</feature>
<accession>A0A2T0RIR4</accession>
<keyword evidence="3" id="KW-1185">Reference proteome</keyword>
<evidence type="ECO:0000256" key="1">
    <source>
        <dbReference type="SAM" id="Phobius"/>
    </source>
</evidence>
<dbReference type="Proteomes" id="UP000239209">
    <property type="component" value="Unassembled WGS sequence"/>
</dbReference>
<feature type="transmembrane region" description="Helical" evidence="1">
    <location>
        <begin position="58"/>
        <end position="77"/>
    </location>
</feature>
<comment type="caution">
    <text evidence="2">The sequence shown here is derived from an EMBL/GenBank/DDBJ whole genome shotgun (WGS) entry which is preliminary data.</text>
</comment>
<feature type="transmembrane region" description="Helical" evidence="1">
    <location>
        <begin position="32"/>
        <end position="51"/>
    </location>
</feature>
<sequence>MTLTPRGFTVIGLAVGAAGNAIMWAAGAYFPFYPPPNLLILVAGALIVAFVRRSWAPAVGALLGIVIIVAFAIISLINGAGTGHLTGTAGVVGVIGTVLHLAGSAVGAGGGLAAAVFERRAEPAAESGPL</sequence>
<gene>
    <name evidence="2" type="ORF">CLV70_12122</name>
</gene>
<keyword evidence="1" id="KW-0812">Transmembrane</keyword>
<keyword evidence="1" id="KW-1133">Transmembrane helix</keyword>